<feature type="repeat" description="Solcar" evidence="4">
    <location>
        <begin position="217"/>
        <end position="303"/>
    </location>
</feature>
<dbReference type="GO" id="GO:0015742">
    <property type="term" value="P:alpha-ketoglutarate transport"/>
    <property type="evidence" value="ECO:0007669"/>
    <property type="project" value="TreeGrafter"/>
</dbReference>
<keyword evidence="2 4" id="KW-0812">Transmembrane</keyword>
<dbReference type="Pfam" id="PF00153">
    <property type="entry name" value="Mito_carr"/>
    <property type="match status" value="1"/>
</dbReference>
<dbReference type="GO" id="GO:0006843">
    <property type="term" value="P:mitochondrial citrate transmembrane transport"/>
    <property type="evidence" value="ECO:0007669"/>
    <property type="project" value="TreeGrafter"/>
</dbReference>
<protein>
    <recommendedName>
        <fullName evidence="9">Mitochondrial carrier protein</fullName>
    </recommendedName>
</protein>
<feature type="transmembrane region" description="Helical" evidence="6">
    <location>
        <begin position="12"/>
        <end position="33"/>
    </location>
</feature>
<accession>X6MVB8</accession>
<dbReference type="SUPFAM" id="SSF103506">
    <property type="entry name" value="Mitochondrial carrier"/>
    <property type="match status" value="1"/>
</dbReference>
<dbReference type="PANTHER" id="PTHR46982:SF1">
    <property type="entry name" value="CITRATE_OXOGLUTARATE CARRIER PROTEIN"/>
    <property type="match status" value="1"/>
</dbReference>
<dbReference type="OrthoDB" id="10253709at2759"/>
<evidence type="ECO:0000313" key="8">
    <source>
        <dbReference type="Proteomes" id="UP000023152"/>
    </source>
</evidence>
<evidence type="ECO:0000256" key="6">
    <source>
        <dbReference type="SAM" id="Phobius"/>
    </source>
</evidence>
<dbReference type="GO" id="GO:0016020">
    <property type="term" value="C:membrane"/>
    <property type="evidence" value="ECO:0007669"/>
    <property type="project" value="UniProtKB-SubCell"/>
</dbReference>
<dbReference type="EMBL" id="ASPP01016322">
    <property type="protein sequence ID" value="ETO17596.1"/>
    <property type="molecule type" value="Genomic_DNA"/>
</dbReference>
<evidence type="ECO:0000256" key="1">
    <source>
        <dbReference type="ARBA" id="ARBA00004141"/>
    </source>
</evidence>
<dbReference type="InterPro" id="IPR053017">
    <property type="entry name" value="Mito_Cit/Oxoglu_Carrier"/>
</dbReference>
<keyword evidence="3 4" id="KW-0472">Membrane</keyword>
<evidence type="ECO:0008006" key="9">
    <source>
        <dbReference type="Google" id="ProtNLM"/>
    </source>
</evidence>
<evidence type="ECO:0000313" key="7">
    <source>
        <dbReference type="EMBL" id="ETO17596.1"/>
    </source>
</evidence>
<evidence type="ECO:0000256" key="3">
    <source>
        <dbReference type="ARBA" id="ARBA00023136"/>
    </source>
</evidence>
<dbReference type="PROSITE" id="PS50920">
    <property type="entry name" value="SOLCAR"/>
    <property type="match status" value="1"/>
</dbReference>
<dbReference type="OMA" id="DGFFPWG"/>
<gene>
    <name evidence="7" type="ORF">RFI_19726</name>
</gene>
<evidence type="ECO:0000256" key="5">
    <source>
        <dbReference type="RuleBase" id="RU000488"/>
    </source>
</evidence>
<comment type="similarity">
    <text evidence="5">Belongs to the mitochondrial carrier (TC 2.A.29) family.</text>
</comment>
<name>X6MVB8_RETFI</name>
<dbReference type="GO" id="GO:0005739">
    <property type="term" value="C:mitochondrion"/>
    <property type="evidence" value="ECO:0007669"/>
    <property type="project" value="TreeGrafter"/>
</dbReference>
<dbReference type="AlphaFoldDB" id="X6MVB8"/>
<keyword evidence="6" id="KW-1133">Transmembrane helix</keyword>
<dbReference type="InterPro" id="IPR018108">
    <property type="entry name" value="MCP_transmembrane"/>
</dbReference>
<dbReference type="Gene3D" id="1.50.40.10">
    <property type="entry name" value="Mitochondrial carrier domain"/>
    <property type="match status" value="1"/>
</dbReference>
<comment type="subcellular location">
    <subcellularLocation>
        <location evidence="1">Membrane</location>
        <topology evidence="1">Multi-pass membrane protein</topology>
    </subcellularLocation>
</comment>
<dbReference type="InterPro" id="IPR023395">
    <property type="entry name" value="MCP_dom_sf"/>
</dbReference>
<dbReference type="GO" id="GO:0005371">
    <property type="term" value="F:tricarboxylate secondary active transmembrane transporter activity"/>
    <property type="evidence" value="ECO:0007669"/>
    <property type="project" value="TreeGrafter"/>
</dbReference>
<evidence type="ECO:0000256" key="4">
    <source>
        <dbReference type="PROSITE-ProRule" id="PRU00282"/>
    </source>
</evidence>
<proteinExistence type="inferred from homology"/>
<dbReference type="Proteomes" id="UP000023152">
    <property type="component" value="Unassembled WGS sequence"/>
</dbReference>
<comment type="caution">
    <text evidence="7">The sequence shown here is derived from an EMBL/GenBank/DDBJ whole genome shotgun (WGS) entry which is preliminary data.</text>
</comment>
<reference evidence="7 8" key="1">
    <citation type="journal article" date="2013" name="Curr. Biol.">
        <title>The Genome of the Foraminiferan Reticulomyxa filosa.</title>
        <authorList>
            <person name="Glockner G."/>
            <person name="Hulsmann N."/>
            <person name="Schleicher M."/>
            <person name="Noegel A.A."/>
            <person name="Eichinger L."/>
            <person name="Gallinger C."/>
            <person name="Pawlowski J."/>
            <person name="Sierra R."/>
            <person name="Euteneuer U."/>
            <person name="Pillet L."/>
            <person name="Moustafa A."/>
            <person name="Platzer M."/>
            <person name="Groth M."/>
            <person name="Szafranski K."/>
            <person name="Schliwa M."/>
        </authorList>
    </citation>
    <scope>NUCLEOTIDE SEQUENCE [LARGE SCALE GENOMIC DNA]</scope>
</reference>
<organism evidence="7 8">
    <name type="scientific">Reticulomyxa filosa</name>
    <dbReference type="NCBI Taxonomy" id="46433"/>
    <lineage>
        <taxon>Eukaryota</taxon>
        <taxon>Sar</taxon>
        <taxon>Rhizaria</taxon>
        <taxon>Retaria</taxon>
        <taxon>Foraminifera</taxon>
        <taxon>Monothalamids</taxon>
        <taxon>Reticulomyxidae</taxon>
        <taxon>Reticulomyxa</taxon>
    </lineage>
</organism>
<keyword evidence="5" id="KW-0813">Transport</keyword>
<dbReference type="PANTHER" id="PTHR46982">
    <property type="entry name" value="CITRATE/OXOGLUTARATE CARRIER PROTEIN"/>
    <property type="match status" value="1"/>
</dbReference>
<sequence length="315" mass="34685">MSEYKKTENPFAKLFISGGVTIFFEALGGGHYFEMVKILKQTTNNSYATITKRMIANKGIVGILDGFVPWGALQASIKGSSFGFGEAAAKRLLERIAPDSVPKWQREILSGGMGGFVQGIVMSPMLLLKTRVMTDPRFRTAGGFIQTSIHSMKLGGELIRTEGGLMSLTKEPKKKKKKGHGRVFVKRFADWTTRYGFVVLVEHGMRKQLGLSEKQKLSKTQEMVSSLAGGTLSALATVPIDVTVSLIQQASKKGQKVSVFEIYREQFRSGGLRGTLQLATRGLVARVTHVALTVLMMKNVSSWCYSFLVDFTVKK</sequence>
<evidence type="ECO:0000256" key="2">
    <source>
        <dbReference type="ARBA" id="ARBA00022692"/>
    </source>
</evidence>
<keyword evidence="8" id="KW-1185">Reference proteome</keyword>